<comment type="caution">
    <text evidence="3">The sequence shown here is derived from an EMBL/GenBank/DDBJ whole genome shotgun (WGS) entry which is preliminary data.</text>
</comment>
<sequence>MARGGINKALVHSARDALLARGLYPSIDLVRVELGNTGSKSTIQRYLKELNTPPAVDTASLPKVSEEMLSLVTSLAERLTQQAQEAVAEERTQLDRQQTRYHQEHAQLRERLDQALERICAQTTEIETQRQRERQLYEQLKDSEGERQRLLQLVAGQQQMLEERANHVKSLEEKHQHAREGLEHYRQEQLAQRGQELRRHEQQIHELRQELQTSQNSQMAKQEELVNVYREHERLLHESRRQQEQLRQHTKTIRDHQQTNDRLSEQVRQLLTEQALLRDRVNPYLLQCRNDRRHLRGQARQIETLQTLLRQLTPSA</sequence>
<dbReference type="InterPro" id="IPR021104">
    <property type="entry name" value="KfrA_DNA-bd_N"/>
</dbReference>
<organism evidence="3 4">
    <name type="scientific">Pseudomonas nabeulensis</name>
    <dbReference type="NCBI Taxonomy" id="2293833"/>
    <lineage>
        <taxon>Bacteria</taxon>
        <taxon>Pseudomonadati</taxon>
        <taxon>Pseudomonadota</taxon>
        <taxon>Gammaproteobacteria</taxon>
        <taxon>Pseudomonadales</taxon>
        <taxon>Pseudomonadaceae</taxon>
        <taxon>Pseudomonas</taxon>
    </lineage>
</organism>
<protein>
    <recommendedName>
        <fullName evidence="2">KfrA N-terminal DNA-binding domain-containing protein</fullName>
    </recommendedName>
</protein>
<name>A0A4Z0AGP0_9PSED</name>
<feature type="region of interest" description="Disordered" evidence="1">
    <location>
        <begin position="238"/>
        <end position="261"/>
    </location>
</feature>
<gene>
    <name evidence="3" type="ORF">DYL61_29455</name>
</gene>
<dbReference type="Proteomes" id="UP000297734">
    <property type="component" value="Unassembled WGS sequence"/>
</dbReference>
<keyword evidence="4" id="KW-1185">Reference proteome</keyword>
<evidence type="ECO:0000259" key="2">
    <source>
        <dbReference type="Pfam" id="PF11740"/>
    </source>
</evidence>
<dbReference type="RefSeq" id="WP_135311290.1">
    <property type="nucleotide sequence ID" value="NZ_QUZT01000098.1"/>
</dbReference>
<dbReference type="OrthoDB" id="7015148at2"/>
<proteinExistence type="predicted"/>
<dbReference type="Pfam" id="PF11740">
    <property type="entry name" value="KfrA_N"/>
    <property type="match status" value="1"/>
</dbReference>
<evidence type="ECO:0000313" key="4">
    <source>
        <dbReference type="Proteomes" id="UP000297734"/>
    </source>
</evidence>
<accession>A0A4Z0AGP0</accession>
<reference evidence="3 4" key="1">
    <citation type="journal article" date="2019" name="Syst. Appl. Microbiol.">
        <title>New species of pathogenic Pseudomonas isolated from citrus in Tunisia: Proposal of Pseudomonas kairouanensis sp. nov. and Pseudomonas nabeulensis sp. nov.</title>
        <authorList>
            <person name="Oueslati M."/>
            <person name="Mulet M."/>
            <person name="Gomila M."/>
            <person name="Berge O."/>
            <person name="Hajlaoui M.R."/>
            <person name="Lalucat J."/>
            <person name="Sadfi-Zouaoui N."/>
            <person name="Garcia-Valdes E."/>
        </authorList>
    </citation>
    <scope>NUCLEOTIDE SEQUENCE [LARGE SCALE GENOMIC DNA]</scope>
    <source>
        <strain evidence="3 4">E10B</strain>
    </source>
</reference>
<feature type="domain" description="KfrA N-terminal DNA-binding" evidence="2">
    <location>
        <begin position="8"/>
        <end position="116"/>
    </location>
</feature>
<evidence type="ECO:0000313" key="3">
    <source>
        <dbReference type="EMBL" id="TFY85531.1"/>
    </source>
</evidence>
<evidence type="ECO:0000256" key="1">
    <source>
        <dbReference type="SAM" id="MobiDB-lite"/>
    </source>
</evidence>
<dbReference type="AlphaFoldDB" id="A0A4Z0AGP0"/>
<dbReference type="EMBL" id="QUZT01000098">
    <property type="protein sequence ID" value="TFY85531.1"/>
    <property type="molecule type" value="Genomic_DNA"/>
</dbReference>